<reference evidence="19 20" key="1">
    <citation type="submission" date="2019-02" db="EMBL/GenBank/DDBJ databases">
        <title>Siculibacillus lacustris gen. nov., sp. nov., a new rosette-forming bacterium isolated from a freshwater crater lake (Lake St. Ana, Romania).</title>
        <authorList>
            <person name="Felfoldi T."/>
            <person name="Marton Z."/>
            <person name="Szabo A."/>
            <person name="Mentes A."/>
            <person name="Boka K."/>
            <person name="Marialigeti K."/>
            <person name="Mathe I."/>
            <person name="Koncz M."/>
            <person name="Schumann P."/>
            <person name="Toth E."/>
        </authorList>
    </citation>
    <scope>NUCLEOTIDE SEQUENCE [LARGE SCALE GENOMIC DNA]</scope>
    <source>
        <strain evidence="19 20">SA-279</strain>
    </source>
</reference>
<feature type="binding site" evidence="15">
    <location>
        <position position="296"/>
    </location>
    <ligand>
        <name>Fe cation</name>
        <dbReference type="ChEBI" id="CHEBI:24875"/>
    </ligand>
</feature>
<feature type="domain" description="Galactose-1-phosphate uridyl transferase C-terminal" evidence="18">
    <location>
        <begin position="183"/>
        <end position="344"/>
    </location>
</feature>
<dbReference type="EMBL" id="SJFN01000010">
    <property type="protein sequence ID" value="TBW38738.1"/>
    <property type="molecule type" value="Genomic_DNA"/>
</dbReference>
<dbReference type="FunFam" id="3.30.428.10:FF:000001">
    <property type="entry name" value="Galactose-1-phosphate uridylyltransferase"/>
    <property type="match status" value="1"/>
</dbReference>
<evidence type="ECO:0000256" key="11">
    <source>
        <dbReference type="ARBA" id="ARBA00023277"/>
    </source>
</evidence>
<dbReference type="PROSITE" id="PS00117">
    <property type="entry name" value="GAL_P_UDP_TRANSF_I"/>
    <property type="match status" value="1"/>
</dbReference>
<proteinExistence type="inferred from homology"/>
<keyword evidence="9 14" id="KW-0862">Zinc</keyword>
<feature type="binding site" evidence="15">
    <location>
        <position position="281"/>
    </location>
    <ligand>
        <name>Fe cation</name>
        <dbReference type="ChEBI" id="CHEBI:24875"/>
    </ligand>
</feature>
<feature type="domain" description="Galactose-1-phosphate uridyl transferase N-terminal" evidence="17">
    <location>
        <begin position="6"/>
        <end position="176"/>
    </location>
</feature>
<dbReference type="NCBIfam" id="NF008724">
    <property type="entry name" value="PRK11720.1"/>
    <property type="match status" value="1"/>
</dbReference>
<keyword evidence="15" id="KW-0408">Iron</keyword>
<evidence type="ECO:0000256" key="5">
    <source>
        <dbReference type="ARBA" id="ARBA00016340"/>
    </source>
</evidence>
<evidence type="ECO:0000256" key="13">
    <source>
        <dbReference type="PIRSR" id="PIRSR000808-1"/>
    </source>
</evidence>
<dbReference type="Gene3D" id="3.30.428.10">
    <property type="entry name" value="HIT-like"/>
    <property type="match status" value="2"/>
</dbReference>
<keyword evidence="11 16" id="KW-0119">Carbohydrate metabolism</keyword>
<dbReference type="PANTHER" id="PTHR11943">
    <property type="entry name" value="GALACTOSE-1-PHOSPHATE URIDYLYLTRANSFERASE"/>
    <property type="match status" value="1"/>
</dbReference>
<evidence type="ECO:0000259" key="17">
    <source>
        <dbReference type="Pfam" id="PF01087"/>
    </source>
</evidence>
<dbReference type="InterPro" id="IPR001937">
    <property type="entry name" value="GalP_UDPtransf1"/>
</dbReference>
<evidence type="ECO:0000256" key="15">
    <source>
        <dbReference type="PIRSR" id="PIRSR000808-4"/>
    </source>
</evidence>
<evidence type="ECO:0000256" key="1">
    <source>
        <dbReference type="ARBA" id="ARBA00001107"/>
    </source>
</evidence>
<evidence type="ECO:0000256" key="12">
    <source>
        <dbReference type="NCBIfam" id="TIGR00209"/>
    </source>
</evidence>
<evidence type="ECO:0000256" key="14">
    <source>
        <dbReference type="PIRSR" id="PIRSR000808-3"/>
    </source>
</evidence>
<protein>
    <recommendedName>
        <fullName evidence="5 12">Galactose-1-phosphate uridylyltransferase</fullName>
        <ecNumber evidence="4 12">2.7.7.12</ecNumber>
    </recommendedName>
</protein>
<dbReference type="GO" id="GO:0008108">
    <property type="term" value="F:UDP-glucose:hexose-1-phosphate uridylyltransferase activity"/>
    <property type="evidence" value="ECO:0007669"/>
    <property type="project" value="UniProtKB-UniRule"/>
</dbReference>
<dbReference type="InterPro" id="IPR005850">
    <property type="entry name" value="GalP_Utransf_C"/>
</dbReference>
<dbReference type="SUPFAM" id="SSF54197">
    <property type="entry name" value="HIT-like"/>
    <property type="match status" value="2"/>
</dbReference>
<evidence type="ECO:0000256" key="2">
    <source>
        <dbReference type="ARBA" id="ARBA00004947"/>
    </source>
</evidence>
<evidence type="ECO:0000256" key="16">
    <source>
        <dbReference type="RuleBase" id="RU000506"/>
    </source>
</evidence>
<dbReference type="GO" id="GO:0005737">
    <property type="term" value="C:cytoplasm"/>
    <property type="evidence" value="ECO:0007669"/>
    <property type="project" value="TreeGrafter"/>
</dbReference>
<gene>
    <name evidence="19" type="ORF">EYW49_08580</name>
</gene>
<feature type="active site" description="Tele-UMP-histidine intermediate" evidence="13">
    <location>
        <position position="166"/>
    </location>
</feature>
<comment type="pathway">
    <text evidence="2 16">Carbohydrate metabolism; galactose metabolism.</text>
</comment>
<evidence type="ECO:0000256" key="10">
    <source>
        <dbReference type="ARBA" id="ARBA00023144"/>
    </source>
</evidence>
<keyword evidence="8 14" id="KW-0479">Metal-binding</keyword>
<dbReference type="FunFam" id="3.30.428.10:FF:000002">
    <property type="entry name" value="Galactose-1-phosphate uridylyltransferase"/>
    <property type="match status" value="1"/>
</dbReference>
<evidence type="ECO:0000313" key="20">
    <source>
        <dbReference type="Proteomes" id="UP000292781"/>
    </source>
</evidence>
<comment type="cofactor">
    <cofactor evidence="15">
        <name>Fe cation</name>
        <dbReference type="ChEBI" id="CHEBI:24875"/>
    </cofactor>
    <text evidence="15">Binds 1 Fe cation per subunit.</text>
</comment>
<dbReference type="PIRSF" id="PIRSF000808">
    <property type="entry name" value="GalT"/>
    <property type="match status" value="1"/>
</dbReference>
<comment type="catalytic activity">
    <reaction evidence="1 16">
        <text>alpha-D-galactose 1-phosphate + UDP-alpha-D-glucose = alpha-D-glucose 1-phosphate + UDP-alpha-D-galactose</text>
        <dbReference type="Rhea" id="RHEA:13989"/>
        <dbReference type="ChEBI" id="CHEBI:58336"/>
        <dbReference type="ChEBI" id="CHEBI:58601"/>
        <dbReference type="ChEBI" id="CHEBI:58885"/>
        <dbReference type="ChEBI" id="CHEBI:66914"/>
        <dbReference type="EC" id="2.7.7.12"/>
    </reaction>
</comment>
<dbReference type="NCBIfam" id="TIGR00209">
    <property type="entry name" value="galT_1"/>
    <property type="match status" value="1"/>
</dbReference>
<keyword evidence="20" id="KW-1185">Reference proteome</keyword>
<dbReference type="UniPathway" id="UPA00214"/>
<comment type="caution">
    <text evidence="19">The sequence shown here is derived from an EMBL/GenBank/DDBJ whole genome shotgun (WGS) entry which is preliminary data.</text>
</comment>
<dbReference type="EC" id="2.7.7.12" evidence="4 12"/>
<evidence type="ECO:0000256" key="9">
    <source>
        <dbReference type="ARBA" id="ARBA00022833"/>
    </source>
</evidence>
<dbReference type="InterPro" id="IPR019779">
    <property type="entry name" value="GalP_UDPtransf1_His-AS"/>
</dbReference>
<dbReference type="OrthoDB" id="9769064at2"/>
<dbReference type="InterPro" id="IPR036265">
    <property type="entry name" value="HIT-like_sf"/>
</dbReference>
<keyword evidence="10 16" id="KW-0299">Galactose metabolism</keyword>
<evidence type="ECO:0000259" key="18">
    <source>
        <dbReference type="Pfam" id="PF02744"/>
    </source>
</evidence>
<keyword evidence="7 16" id="KW-0548">Nucleotidyltransferase</keyword>
<evidence type="ECO:0000256" key="3">
    <source>
        <dbReference type="ARBA" id="ARBA00010951"/>
    </source>
</evidence>
<name>A0A4Q9VUN2_9HYPH</name>
<dbReference type="PANTHER" id="PTHR11943:SF1">
    <property type="entry name" value="GALACTOSE-1-PHOSPHATE URIDYLYLTRANSFERASE"/>
    <property type="match status" value="1"/>
</dbReference>
<dbReference type="RefSeq" id="WP_131308248.1">
    <property type="nucleotide sequence ID" value="NZ_SJFN01000010.1"/>
</dbReference>
<dbReference type="Pfam" id="PF01087">
    <property type="entry name" value="GalP_UDP_transf"/>
    <property type="match status" value="1"/>
</dbReference>
<feature type="binding site" evidence="14">
    <location>
        <position position="50"/>
    </location>
    <ligand>
        <name>Zn(2+)</name>
        <dbReference type="ChEBI" id="CHEBI:29105"/>
    </ligand>
</feature>
<feature type="binding site" evidence="14">
    <location>
        <position position="164"/>
    </location>
    <ligand>
        <name>Zn(2+)</name>
        <dbReference type="ChEBI" id="CHEBI:29105"/>
    </ligand>
</feature>
<organism evidence="19 20">
    <name type="scientific">Siculibacillus lacustris</name>
    <dbReference type="NCBI Taxonomy" id="1549641"/>
    <lineage>
        <taxon>Bacteria</taxon>
        <taxon>Pseudomonadati</taxon>
        <taxon>Pseudomonadota</taxon>
        <taxon>Alphaproteobacteria</taxon>
        <taxon>Hyphomicrobiales</taxon>
        <taxon>Ancalomicrobiaceae</taxon>
        <taxon>Siculibacillus</taxon>
    </lineage>
</organism>
<evidence type="ECO:0000313" key="19">
    <source>
        <dbReference type="EMBL" id="TBW38738.1"/>
    </source>
</evidence>
<dbReference type="Proteomes" id="UP000292781">
    <property type="component" value="Unassembled WGS sequence"/>
</dbReference>
<dbReference type="AlphaFoldDB" id="A0A4Q9VUN2"/>
<comment type="cofactor">
    <cofactor evidence="14">
        <name>Zn(2+)</name>
        <dbReference type="ChEBI" id="CHEBI:29105"/>
    </cofactor>
    <text evidence="14">Binds 1 zinc ion per subunit.</text>
</comment>
<feature type="binding site" evidence="15">
    <location>
        <position position="182"/>
    </location>
    <ligand>
        <name>Fe cation</name>
        <dbReference type="ChEBI" id="CHEBI:24875"/>
    </ligand>
</feature>
<feature type="binding site" evidence="14">
    <location>
        <position position="53"/>
    </location>
    <ligand>
        <name>Zn(2+)</name>
        <dbReference type="ChEBI" id="CHEBI:29105"/>
    </ligand>
</feature>
<evidence type="ECO:0000256" key="6">
    <source>
        <dbReference type="ARBA" id="ARBA00022679"/>
    </source>
</evidence>
<comment type="similarity">
    <text evidence="3 16">Belongs to the galactose-1-phosphate uridylyltransferase type 1 family.</text>
</comment>
<dbReference type="InterPro" id="IPR005849">
    <property type="entry name" value="GalP_Utransf_N"/>
</dbReference>
<sequence>MSAPQNAPHRRFNPLTGEWVLVSPHRTQRPWQGQMEAVAVPAGLAHDPTCYLCAGNTRMGGQRNPDYVDTFVFDNDFAALTPTAPAARNDDRGLLVSEGEPGICRVVCFSPRHDLTLARMSVAEIARVVEVWVDQTRNLGADPAIGAVQIFENRGEMMGCSNPHPHGQIWASHSLPNELAKETEHQAAWHATHDDCLLCAYLARELALGERIVHQNADFVVLVPFWAVWPFETMVLSRRHAASLTDLDAAERESLAEALSALTIRYDNLFQTSFPYSMGFHQAPTDGAAHPEWHLHGHFYPPLLRSATVKKFMVGFELLGSPQRDITAEAAAARLREMPAVHYLDR</sequence>
<evidence type="ECO:0000256" key="4">
    <source>
        <dbReference type="ARBA" id="ARBA00012384"/>
    </source>
</evidence>
<evidence type="ECO:0000256" key="7">
    <source>
        <dbReference type="ARBA" id="ARBA00022695"/>
    </source>
</evidence>
<dbReference type="GO" id="GO:0008270">
    <property type="term" value="F:zinc ion binding"/>
    <property type="evidence" value="ECO:0007669"/>
    <property type="project" value="InterPro"/>
</dbReference>
<dbReference type="Pfam" id="PF02744">
    <property type="entry name" value="GalP_UDP_tr_C"/>
    <property type="match status" value="1"/>
</dbReference>
<feature type="binding site" evidence="14">
    <location>
        <position position="113"/>
    </location>
    <ligand>
        <name>Zn(2+)</name>
        <dbReference type="ChEBI" id="CHEBI:29105"/>
    </ligand>
</feature>
<keyword evidence="6 16" id="KW-0808">Transferase</keyword>
<dbReference type="CDD" id="cd00608">
    <property type="entry name" value="GalT"/>
    <property type="match status" value="1"/>
</dbReference>
<dbReference type="GO" id="GO:0033499">
    <property type="term" value="P:galactose catabolic process via UDP-galactose, Leloir pathway"/>
    <property type="evidence" value="ECO:0007669"/>
    <property type="project" value="TreeGrafter"/>
</dbReference>
<accession>A0A4Q9VUN2</accession>
<evidence type="ECO:0000256" key="8">
    <source>
        <dbReference type="ARBA" id="ARBA00022723"/>
    </source>
</evidence>
<feature type="binding site" evidence="15">
    <location>
        <position position="298"/>
    </location>
    <ligand>
        <name>Fe cation</name>
        <dbReference type="ChEBI" id="CHEBI:24875"/>
    </ligand>
</feature>